<dbReference type="AlphaFoldDB" id="A0A2J7Z303"/>
<keyword evidence="11" id="KW-1185">Reference proteome</keyword>
<dbReference type="PANTHER" id="PTHR43163">
    <property type="entry name" value="DIPEPTIDE TRANSPORT SYSTEM PERMEASE PROTEIN DPPB-RELATED"/>
    <property type="match status" value="1"/>
</dbReference>
<evidence type="ECO:0000256" key="3">
    <source>
        <dbReference type="ARBA" id="ARBA00022475"/>
    </source>
</evidence>
<feature type="transmembrane region" description="Helical" evidence="7">
    <location>
        <begin position="172"/>
        <end position="195"/>
    </location>
</feature>
<accession>A0A2J7Z303</accession>
<feature type="transmembrane region" description="Helical" evidence="7">
    <location>
        <begin position="234"/>
        <end position="256"/>
    </location>
</feature>
<name>A0A2J7Z303_STRMQ</name>
<reference evidence="10 11" key="1">
    <citation type="submission" date="2015-09" db="EMBL/GenBank/DDBJ databases">
        <title>Genome sequence, genome mining and natural product profiling of a biocontrol bacterium Streptomyces malaysiensis F913.</title>
        <authorList>
            <person name="Xu Y."/>
            <person name="Wei J."/>
            <person name="Xie J."/>
            <person name="Li T."/>
            <person name="Zhou Z."/>
        </authorList>
    </citation>
    <scope>NUCLEOTIDE SEQUENCE [LARGE SCALE GENOMIC DNA]</scope>
    <source>
        <strain evidence="10 11">F913</strain>
    </source>
</reference>
<evidence type="ECO:0000256" key="6">
    <source>
        <dbReference type="ARBA" id="ARBA00023136"/>
    </source>
</evidence>
<protein>
    <recommendedName>
        <fullName evidence="9">ABC transmembrane type-1 domain-containing protein</fullName>
    </recommendedName>
</protein>
<keyword evidence="6 7" id="KW-0472">Membrane</keyword>
<dbReference type="CDD" id="cd06261">
    <property type="entry name" value="TM_PBP2"/>
    <property type="match status" value="1"/>
</dbReference>
<feature type="transmembrane region" description="Helical" evidence="7">
    <location>
        <begin position="12"/>
        <end position="30"/>
    </location>
</feature>
<evidence type="ECO:0000256" key="4">
    <source>
        <dbReference type="ARBA" id="ARBA00022692"/>
    </source>
</evidence>
<dbReference type="InterPro" id="IPR035906">
    <property type="entry name" value="MetI-like_sf"/>
</dbReference>
<gene>
    <name evidence="10" type="ORF">SMF913_10681</name>
</gene>
<sequence length="347" mass="36669">MARYVLKRLAHTVLVLWAAYTLAFILLTALPGNAISNLINNPQNQLTPEDGKLLKAFYGLDHPVVVQYVRALDALLHGNLGYSLSSGAKVADLLGDALPGTLRLTALGFVFGSVIAAGVGVVGSYARWNWLRTLLQSFPALAASVPSFVIGILILYSFSFQLHLIPAVDDGTLLALVGPAVTLGIMVSAPLSQVFSASIAATRRQPFVHVLQARGAGERYIFGRGVLRNSSLPVLTMLGLAVGELIAGSVVTEAVFARNGIGQITLNAVNTQDLPVVQGVVLVATTGYVLVNLVVDVVHPLIDPRIRADILAARPKKTKGSEKGAIPARPGPEEATSPRLPEEVATR</sequence>
<feature type="transmembrane region" description="Helical" evidence="7">
    <location>
        <begin position="138"/>
        <end position="160"/>
    </location>
</feature>
<evidence type="ECO:0000256" key="1">
    <source>
        <dbReference type="ARBA" id="ARBA00004651"/>
    </source>
</evidence>
<evidence type="ECO:0000259" key="9">
    <source>
        <dbReference type="PROSITE" id="PS50928"/>
    </source>
</evidence>
<evidence type="ECO:0000313" key="11">
    <source>
        <dbReference type="Proteomes" id="UP000236520"/>
    </source>
</evidence>
<dbReference type="PANTHER" id="PTHR43163:SF6">
    <property type="entry name" value="DIPEPTIDE TRANSPORT SYSTEM PERMEASE PROTEIN DPPB-RELATED"/>
    <property type="match status" value="1"/>
</dbReference>
<dbReference type="Pfam" id="PF00528">
    <property type="entry name" value="BPD_transp_1"/>
    <property type="match status" value="1"/>
</dbReference>
<keyword evidence="2 7" id="KW-0813">Transport</keyword>
<dbReference type="InterPro" id="IPR000515">
    <property type="entry name" value="MetI-like"/>
</dbReference>
<keyword evidence="5 7" id="KW-1133">Transmembrane helix</keyword>
<feature type="transmembrane region" description="Helical" evidence="7">
    <location>
        <begin position="104"/>
        <end position="126"/>
    </location>
</feature>
<dbReference type="GO" id="GO:0055085">
    <property type="term" value="P:transmembrane transport"/>
    <property type="evidence" value="ECO:0007669"/>
    <property type="project" value="InterPro"/>
</dbReference>
<dbReference type="EMBL" id="LJIW01000001">
    <property type="protein sequence ID" value="PNG94656.1"/>
    <property type="molecule type" value="Genomic_DNA"/>
</dbReference>
<keyword evidence="3" id="KW-1003">Cell membrane</keyword>
<dbReference type="Proteomes" id="UP000236520">
    <property type="component" value="Unassembled WGS sequence"/>
</dbReference>
<evidence type="ECO:0000256" key="5">
    <source>
        <dbReference type="ARBA" id="ARBA00022989"/>
    </source>
</evidence>
<comment type="similarity">
    <text evidence="7">Belongs to the binding-protein-dependent transport system permease family.</text>
</comment>
<dbReference type="SUPFAM" id="SSF161098">
    <property type="entry name" value="MetI-like"/>
    <property type="match status" value="1"/>
</dbReference>
<dbReference type="RefSeq" id="WP_102933352.1">
    <property type="nucleotide sequence ID" value="NZ_LJIW01000001.1"/>
</dbReference>
<keyword evidence="4 7" id="KW-0812">Transmembrane</keyword>
<comment type="caution">
    <text evidence="10">The sequence shown here is derived from an EMBL/GenBank/DDBJ whole genome shotgun (WGS) entry which is preliminary data.</text>
</comment>
<proteinExistence type="inferred from homology"/>
<comment type="subcellular location">
    <subcellularLocation>
        <location evidence="1 7">Cell membrane</location>
        <topology evidence="1 7">Multi-pass membrane protein</topology>
    </subcellularLocation>
</comment>
<evidence type="ECO:0000256" key="2">
    <source>
        <dbReference type="ARBA" id="ARBA00022448"/>
    </source>
</evidence>
<evidence type="ECO:0000256" key="8">
    <source>
        <dbReference type="SAM" id="MobiDB-lite"/>
    </source>
</evidence>
<organism evidence="10 11">
    <name type="scientific">Streptomyces malaysiensis</name>
    <dbReference type="NCBI Taxonomy" id="92644"/>
    <lineage>
        <taxon>Bacteria</taxon>
        <taxon>Bacillati</taxon>
        <taxon>Actinomycetota</taxon>
        <taxon>Actinomycetes</taxon>
        <taxon>Kitasatosporales</taxon>
        <taxon>Streptomycetaceae</taxon>
        <taxon>Streptomyces</taxon>
        <taxon>Streptomyces violaceusniger group</taxon>
    </lineage>
</organism>
<evidence type="ECO:0000256" key="7">
    <source>
        <dbReference type="RuleBase" id="RU363032"/>
    </source>
</evidence>
<feature type="region of interest" description="Disordered" evidence="8">
    <location>
        <begin position="313"/>
        <end position="347"/>
    </location>
</feature>
<dbReference type="GO" id="GO:0005886">
    <property type="term" value="C:plasma membrane"/>
    <property type="evidence" value="ECO:0007669"/>
    <property type="project" value="UniProtKB-SubCell"/>
</dbReference>
<dbReference type="Gene3D" id="1.10.3720.10">
    <property type="entry name" value="MetI-like"/>
    <property type="match status" value="1"/>
</dbReference>
<dbReference type="Pfam" id="PF19300">
    <property type="entry name" value="BPD_transp_1_N"/>
    <property type="match status" value="1"/>
</dbReference>
<feature type="domain" description="ABC transmembrane type-1" evidence="9">
    <location>
        <begin position="98"/>
        <end position="299"/>
    </location>
</feature>
<feature type="transmembrane region" description="Helical" evidence="7">
    <location>
        <begin position="276"/>
        <end position="298"/>
    </location>
</feature>
<dbReference type="PROSITE" id="PS50928">
    <property type="entry name" value="ABC_TM1"/>
    <property type="match status" value="1"/>
</dbReference>
<dbReference type="InterPro" id="IPR045621">
    <property type="entry name" value="BPD_transp_1_N"/>
</dbReference>
<evidence type="ECO:0000313" key="10">
    <source>
        <dbReference type="EMBL" id="PNG94656.1"/>
    </source>
</evidence>